<dbReference type="EMBL" id="AACSBQ010000066">
    <property type="protein sequence ID" value="EAL8904436.1"/>
    <property type="molecule type" value="Genomic_DNA"/>
</dbReference>
<evidence type="ECO:0000256" key="4">
    <source>
        <dbReference type="SAM" id="MobiDB-lite"/>
    </source>
</evidence>
<keyword evidence="1 2" id="KW-0238">DNA-binding</keyword>
<protein>
    <recommendedName>
        <fullName evidence="2 3">Single-stranded DNA-binding protein</fullName>
    </recommendedName>
</protein>
<evidence type="ECO:0000256" key="2">
    <source>
        <dbReference type="PIRNR" id="PIRNR002070"/>
    </source>
</evidence>
<dbReference type="CDD" id="cd04496">
    <property type="entry name" value="SSB_OBF"/>
    <property type="match status" value="1"/>
</dbReference>
<feature type="region of interest" description="Disordered" evidence="4">
    <location>
        <begin position="108"/>
        <end position="150"/>
    </location>
</feature>
<dbReference type="InterPro" id="IPR000424">
    <property type="entry name" value="Primosome_PriB/ssb"/>
</dbReference>
<dbReference type="GO" id="GO:0003697">
    <property type="term" value="F:single-stranded DNA binding"/>
    <property type="evidence" value="ECO:0007669"/>
    <property type="project" value="InterPro"/>
</dbReference>
<feature type="compositionally biased region" description="Basic and acidic residues" evidence="4">
    <location>
        <begin position="112"/>
        <end position="137"/>
    </location>
</feature>
<dbReference type="Pfam" id="PF00436">
    <property type="entry name" value="SSB"/>
    <property type="match status" value="1"/>
</dbReference>
<reference evidence="5" key="1">
    <citation type="submission" date="2018-08" db="EMBL/GenBank/DDBJ databases">
        <authorList>
            <consortium name="PulseNet: The National Subtyping Network for Foodborne Disease Surveillance"/>
            <person name="Tarr C.L."/>
            <person name="Trees E."/>
            <person name="Katz L.S."/>
            <person name="Carleton-Romer H.A."/>
            <person name="Stroika S."/>
            <person name="Kucerova Z."/>
            <person name="Roache K.F."/>
            <person name="Sabol A.L."/>
            <person name="Besser J."/>
            <person name="Gerner-Smidt P."/>
        </authorList>
    </citation>
    <scope>NUCLEOTIDE SEQUENCE</scope>
    <source>
        <strain evidence="5">PNUSAC005770</strain>
    </source>
</reference>
<dbReference type="GO" id="GO:0009295">
    <property type="term" value="C:nucleoid"/>
    <property type="evidence" value="ECO:0007669"/>
    <property type="project" value="TreeGrafter"/>
</dbReference>
<dbReference type="SUPFAM" id="SSF50249">
    <property type="entry name" value="Nucleic acid-binding proteins"/>
    <property type="match status" value="1"/>
</dbReference>
<dbReference type="PANTHER" id="PTHR10302">
    <property type="entry name" value="SINGLE-STRANDED DNA-BINDING PROTEIN"/>
    <property type="match status" value="1"/>
</dbReference>
<organism evidence="5">
    <name type="scientific">Campylobacter upsaliensis</name>
    <dbReference type="NCBI Taxonomy" id="28080"/>
    <lineage>
        <taxon>Bacteria</taxon>
        <taxon>Pseudomonadati</taxon>
        <taxon>Campylobacterota</taxon>
        <taxon>Epsilonproteobacteria</taxon>
        <taxon>Campylobacterales</taxon>
        <taxon>Campylobacteraceae</taxon>
        <taxon>Campylobacter</taxon>
    </lineage>
</organism>
<name>A0A5L4VIU3_CAMUP</name>
<gene>
    <name evidence="5" type="ORF">D0B03_08980</name>
</gene>
<dbReference type="InterPro" id="IPR012340">
    <property type="entry name" value="NA-bd_OB-fold"/>
</dbReference>
<evidence type="ECO:0000256" key="3">
    <source>
        <dbReference type="RuleBase" id="RU000524"/>
    </source>
</evidence>
<sequence length="150" mass="17301">MNQVTLCGYLTKDFEEIQTQNTTIARNFLAISEIYKSKEANTTTTKEYTDFIPIVLFGKKAEIALKYLSRGDKFLGTGKIKTSSYTDESTGQTRYTWQVIINQFEFVNGKKPQNENHSQTKEPPKELNKSLPKKDEFETMDFEDDSEVPF</sequence>
<dbReference type="PIRSF" id="PIRSF002070">
    <property type="entry name" value="SSB"/>
    <property type="match status" value="1"/>
</dbReference>
<evidence type="ECO:0000313" key="5">
    <source>
        <dbReference type="EMBL" id="EAL8904436.1"/>
    </source>
</evidence>
<proteinExistence type="predicted"/>
<dbReference type="PANTHER" id="PTHR10302:SF27">
    <property type="entry name" value="SINGLE-STRANDED DNA-BINDING PROTEIN"/>
    <property type="match status" value="1"/>
</dbReference>
<feature type="compositionally biased region" description="Acidic residues" evidence="4">
    <location>
        <begin position="138"/>
        <end position="150"/>
    </location>
</feature>
<evidence type="ECO:0000256" key="1">
    <source>
        <dbReference type="ARBA" id="ARBA00023125"/>
    </source>
</evidence>
<dbReference type="GO" id="GO:0006260">
    <property type="term" value="P:DNA replication"/>
    <property type="evidence" value="ECO:0007669"/>
    <property type="project" value="InterPro"/>
</dbReference>
<dbReference type="AlphaFoldDB" id="A0A5L4VIU3"/>
<dbReference type="NCBIfam" id="TIGR00621">
    <property type="entry name" value="ssb"/>
    <property type="match status" value="1"/>
</dbReference>
<dbReference type="RefSeq" id="WP_257429657.1">
    <property type="nucleotide sequence ID" value="NZ_JANKIP010000040.1"/>
</dbReference>
<dbReference type="PROSITE" id="PS50935">
    <property type="entry name" value="SSB"/>
    <property type="match status" value="1"/>
</dbReference>
<comment type="caution">
    <text evidence="5">The sequence shown here is derived from an EMBL/GenBank/DDBJ whole genome shotgun (WGS) entry which is preliminary data.</text>
</comment>
<dbReference type="InterPro" id="IPR011344">
    <property type="entry name" value="ssDNA-bd"/>
</dbReference>
<accession>A0A5L4VIU3</accession>
<dbReference type="Gene3D" id="2.40.50.140">
    <property type="entry name" value="Nucleic acid-binding proteins"/>
    <property type="match status" value="1"/>
</dbReference>